<sequence length="639" mass="70498">MRNKSWSVGYAQLTTHHSRLFLLVLIACMSLFTSQAQYRMEFLTRGVHAVPAGNGNVFVSWRLLGIEDQSLAFNLYRTSNGKTVKLNKEPIQKATNYTDVAVDTNAAHTYTVKAIINKKEEAKGESFVLAPNAKPYLSISLRTPQGYSANDASVGDVDGDGVYEIIVHMTGKARDNSQAGITDPPIFQCYKIDGTFLWEINLGKNIREGAHYTQFMVYDLDGDGKAEIAMKTADGTVDAKGTVIGDATKDYRNERGYILSGPEYLTVFNGLTGTIISTVDYDPPRYPTLNPTTDELKKVWGDGYGNRMDRFLACIAYLDGKHPSLVMCRGYYTRTVLAAWDLKDGKLVKRWTFDSALPGNEKFGGQGNHNLTVTDVDADGKDEIVYGQMTIDDNGQGLYSTGIGHADALHVSDLDPSRPGLEVFGIQEKFGDAGANFRDAKTGEVIWKKASVKAGEDGEGPGRGLALDIDPRYPGYECWVAGAGIRGLFDNKGNVIIDKTPPCNMGIYWDGDALSEILNGVYVGKWDYINSKMDKVFDGRDYSCVSNNGTKSNPCLSADLFGDWREEIIARTADSKELRIFSTAIPTDIKLYTLMHNPQYRLSIAWQNVAYNQPPHVSYYLGDGMQTPAKPNIVIVTKK</sequence>
<dbReference type="AlphaFoldDB" id="A0A562SWP6"/>
<gene>
    <name evidence="3" type="ORF">IQ13_0756</name>
</gene>
<dbReference type="Pfam" id="PF21348">
    <property type="entry name" value="RGL11_C"/>
    <property type="match status" value="1"/>
</dbReference>
<dbReference type="Pfam" id="PF18370">
    <property type="entry name" value="RGI_lyase"/>
    <property type="match status" value="1"/>
</dbReference>
<feature type="domain" description="Rhamnogalacturonan lyase family 11 C-terminal" evidence="2">
    <location>
        <begin position="145"/>
        <end position="631"/>
    </location>
</feature>
<dbReference type="InterPro" id="IPR034641">
    <property type="entry name" value="RGL11"/>
</dbReference>
<dbReference type="GO" id="GO:0016829">
    <property type="term" value="F:lyase activity"/>
    <property type="evidence" value="ECO:0007669"/>
    <property type="project" value="UniProtKB-KW"/>
</dbReference>
<evidence type="ECO:0000259" key="1">
    <source>
        <dbReference type="Pfam" id="PF18370"/>
    </source>
</evidence>
<dbReference type="SUPFAM" id="SSF69318">
    <property type="entry name" value="Integrin alpha N-terminal domain"/>
    <property type="match status" value="1"/>
</dbReference>
<dbReference type="Proteomes" id="UP000316167">
    <property type="component" value="Unassembled WGS sequence"/>
</dbReference>
<accession>A0A562SWP6</accession>
<dbReference type="CDD" id="cd10318">
    <property type="entry name" value="RGL11"/>
    <property type="match status" value="1"/>
</dbReference>
<evidence type="ECO:0000259" key="2">
    <source>
        <dbReference type="Pfam" id="PF21348"/>
    </source>
</evidence>
<dbReference type="PANTHER" id="PTHR43118:SF1">
    <property type="entry name" value="RHAMNOGALACTURONAN LYASE (EUROFUNG)"/>
    <property type="match status" value="1"/>
</dbReference>
<evidence type="ECO:0000313" key="4">
    <source>
        <dbReference type="Proteomes" id="UP000316167"/>
    </source>
</evidence>
<dbReference type="EMBL" id="VLLE01000002">
    <property type="protein sequence ID" value="TWI85593.1"/>
    <property type="molecule type" value="Genomic_DNA"/>
</dbReference>
<comment type="caution">
    <text evidence="3">The sequence shown here is derived from an EMBL/GenBank/DDBJ whole genome shotgun (WGS) entry which is preliminary data.</text>
</comment>
<dbReference type="InterPro" id="IPR049366">
    <property type="entry name" value="RGL11_C"/>
</dbReference>
<name>A0A562SWP6_9BACT</name>
<dbReference type="RefSeq" id="WP_199758160.1">
    <property type="nucleotide sequence ID" value="NZ_VLLE01000002.1"/>
</dbReference>
<dbReference type="InterPro" id="IPR041624">
    <property type="entry name" value="RGI_lyase"/>
</dbReference>
<evidence type="ECO:0000313" key="3">
    <source>
        <dbReference type="EMBL" id="TWI85593.1"/>
    </source>
</evidence>
<protein>
    <submittedName>
        <fullName evidence="3">Rhamnogalacturonan endolyase</fullName>
    </submittedName>
</protein>
<dbReference type="PANTHER" id="PTHR43118">
    <property type="entry name" value="RHAMNOGALACTURONAN LYASE (EUROFUNG)"/>
    <property type="match status" value="1"/>
</dbReference>
<dbReference type="InterPro" id="IPR013783">
    <property type="entry name" value="Ig-like_fold"/>
</dbReference>
<feature type="domain" description="Rhamnogalacturonan I lyase beta-sheet" evidence="1">
    <location>
        <begin position="39"/>
        <end position="125"/>
    </location>
</feature>
<dbReference type="InterPro" id="IPR028994">
    <property type="entry name" value="Integrin_alpha_N"/>
</dbReference>
<proteinExistence type="predicted"/>
<dbReference type="Gene3D" id="2.60.40.10">
    <property type="entry name" value="Immunoglobulins"/>
    <property type="match status" value="1"/>
</dbReference>
<keyword evidence="3" id="KW-0456">Lyase</keyword>
<keyword evidence="4" id="KW-1185">Reference proteome</keyword>
<organism evidence="3 4">
    <name type="scientific">Lacibacter cauensis</name>
    <dbReference type="NCBI Taxonomy" id="510947"/>
    <lineage>
        <taxon>Bacteria</taxon>
        <taxon>Pseudomonadati</taxon>
        <taxon>Bacteroidota</taxon>
        <taxon>Chitinophagia</taxon>
        <taxon>Chitinophagales</taxon>
        <taxon>Chitinophagaceae</taxon>
        <taxon>Lacibacter</taxon>
    </lineage>
</organism>
<reference evidence="3 4" key="1">
    <citation type="journal article" date="2015" name="Stand. Genomic Sci.">
        <title>Genomic Encyclopedia of Bacterial and Archaeal Type Strains, Phase III: the genomes of soil and plant-associated and newly described type strains.</title>
        <authorList>
            <person name="Whitman W.B."/>
            <person name="Woyke T."/>
            <person name="Klenk H.P."/>
            <person name="Zhou Y."/>
            <person name="Lilburn T.G."/>
            <person name="Beck B.J."/>
            <person name="De Vos P."/>
            <person name="Vandamme P."/>
            <person name="Eisen J.A."/>
            <person name="Garrity G."/>
            <person name="Hugenholtz P."/>
            <person name="Kyrpides N.C."/>
        </authorList>
    </citation>
    <scope>NUCLEOTIDE SEQUENCE [LARGE SCALE GENOMIC DNA]</scope>
    <source>
        <strain evidence="3 4">CGMCC 1.7271</strain>
    </source>
</reference>